<evidence type="ECO:0000256" key="13">
    <source>
        <dbReference type="ARBA" id="ARBA00047651"/>
    </source>
</evidence>
<feature type="binding site" evidence="15">
    <location>
        <position position="209"/>
    </location>
    <ligand>
        <name>5-aminolevulinate</name>
        <dbReference type="ChEBI" id="CHEBI:356416"/>
        <label>1</label>
    </ligand>
</feature>
<feature type="active site" description="Schiff-base intermediate with substrate" evidence="14">
    <location>
        <position position="199"/>
    </location>
</feature>
<comment type="catalytic activity">
    <reaction evidence="13 17">
        <text>2 5-aminolevulinate = porphobilinogen + 2 H2O + H(+)</text>
        <dbReference type="Rhea" id="RHEA:24064"/>
        <dbReference type="ChEBI" id="CHEBI:15377"/>
        <dbReference type="ChEBI" id="CHEBI:15378"/>
        <dbReference type="ChEBI" id="CHEBI:58126"/>
        <dbReference type="ChEBI" id="CHEBI:356416"/>
        <dbReference type="EC" id="4.2.1.24"/>
    </reaction>
</comment>
<feature type="active site" description="Schiff-base intermediate with substrate" evidence="14">
    <location>
        <position position="252"/>
    </location>
</feature>
<comment type="subunit">
    <text evidence="4 17">Homooctamer.</text>
</comment>
<keyword evidence="11 17" id="KW-0627">Porphyrin biosynthesis</keyword>
<dbReference type="GO" id="GO:0005829">
    <property type="term" value="C:cytosol"/>
    <property type="evidence" value="ECO:0007669"/>
    <property type="project" value="TreeGrafter"/>
</dbReference>
<dbReference type="PANTHER" id="PTHR11458:SF0">
    <property type="entry name" value="DELTA-AMINOLEVULINIC ACID DEHYDRATASE"/>
    <property type="match status" value="1"/>
</dbReference>
<evidence type="ECO:0000256" key="4">
    <source>
        <dbReference type="ARBA" id="ARBA00011823"/>
    </source>
</evidence>
<keyword evidence="10 17" id="KW-0456">Lyase</keyword>
<evidence type="ECO:0000256" key="1">
    <source>
        <dbReference type="ARBA" id="ARBA00001947"/>
    </source>
</evidence>
<dbReference type="SUPFAM" id="SSF51569">
    <property type="entry name" value="Aldolase"/>
    <property type="match status" value="1"/>
</dbReference>
<evidence type="ECO:0000256" key="16">
    <source>
        <dbReference type="PIRSR" id="PIRSR001415-3"/>
    </source>
</evidence>
<evidence type="ECO:0000256" key="7">
    <source>
        <dbReference type="ARBA" id="ARBA00022723"/>
    </source>
</evidence>
<reference evidence="19" key="1">
    <citation type="submission" date="2022-06" db="EMBL/GenBank/DDBJ databases">
        <authorList>
            <consortium name="SYNGENTA / RWTH Aachen University"/>
        </authorList>
    </citation>
    <scope>NUCLEOTIDE SEQUENCE</scope>
</reference>
<dbReference type="GO" id="GO:0004655">
    <property type="term" value="F:porphobilinogen synthase activity"/>
    <property type="evidence" value="ECO:0007669"/>
    <property type="project" value="UniProtKB-EC"/>
</dbReference>
<comment type="caution">
    <text evidence="19">The sequence shown here is derived from an EMBL/GenBank/DDBJ whole genome shotgun (WGS) entry which is preliminary data.</text>
</comment>
<keyword evidence="9" id="KW-0350">Heme biosynthesis</keyword>
<accession>A0AAV0B1E1</accession>
<dbReference type="PROSITE" id="PS00169">
    <property type="entry name" value="D_ALA_DEHYDRATASE"/>
    <property type="match status" value="1"/>
</dbReference>
<evidence type="ECO:0000256" key="10">
    <source>
        <dbReference type="ARBA" id="ARBA00023239"/>
    </source>
</evidence>
<dbReference type="EC" id="4.2.1.24" evidence="5 17"/>
<evidence type="ECO:0000256" key="5">
    <source>
        <dbReference type="ARBA" id="ARBA00012053"/>
    </source>
</evidence>
<sequence length="327" mass="35742">MNSLERVLQGGYAHPLTRSLQREKSLTKEMLMYPIITDQPDSIEPIDSLPSQNRLGISRLEEFLKPLVEKGLCSVMLFGVPLEAKKDRRGTPADDPEGPVILAIRLITEKFPKLFVAADVCLCEYTDHGHCGIFRLRLTIGSYEASVERITEIALSYARAGAHCVAPSDMMDGRVGSIKAALIENGFGNKCCLMAYSAKFATVLYGPFRTAAGSAPSKGDRRGYQIPSTSRGLAKRAILRDISEGADIVMVKPAQTYLDIVSEARRLAPDHPIACYQVSGEYSMIIAGAEAGVYGLKEMVLESINSMLRAGACLILSYFTPSVLEWI</sequence>
<evidence type="ECO:0000313" key="20">
    <source>
        <dbReference type="Proteomes" id="UP001153365"/>
    </source>
</evidence>
<evidence type="ECO:0000313" key="19">
    <source>
        <dbReference type="EMBL" id="CAH7675989.1"/>
    </source>
</evidence>
<evidence type="ECO:0000256" key="14">
    <source>
        <dbReference type="PIRSR" id="PIRSR001415-1"/>
    </source>
</evidence>
<feature type="binding site" evidence="15">
    <location>
        <position position="318"/>
    </location>
    <ligand>
        <name>5-aminolevulinate</name>
        <dbReference type="ChEBI" id="CHEBI:356416"/>
        <label>2</label>
    </ligand>
</feature>
<dbReference type="PIRSF" id="PIRSF001415">
    <property type="entry name" value="Porphbilin_synth"/>
    <property type="match status" value="1"/>
</dbReference>
<feature type="binding site" evidence="15">
    <location>
        <position position="279"/>
    </location>
    <ligand>
        <name>5-aminolevulinate</name>
        <dbReference type="ChEBI" id="CHEBI:356416"/>
        <label>2</label>
    </ligand>
</feature>
<evidence type="ECO:0000256" key="2">
    <source>
        <dbReference type="ARBA" id="ARBA00004694"/>
    </source>
</evidence>
<feature type="binding site" evidence="16">
    <location>
        <position position="131"/>
    </location>
    <ligand>
        <name>Zn(2+)</name>
        <dbReference type="ChEBI" id="CHEBI:29105"/>
        <note>catalytic</note>
    </ligand>
</feature>
<dbReference type="GO" id="GO:0008270">
    <property type="term" value="F:zinc ion binding"/>
    <property type="evidence" value="ECO:0007669"/>
    <property type="project" value="TreeGrafter"/>
</dbReference>
<evidence type="ECO:0000256" key="8">
    <source>
        <dbReference type="ARBA" id="ARBA00022833"/>
    </source>
</evidence>
<dbReference type="AlphaFoldDB" id="A0AAV0B1E1"/>
<dbReference type="Gene3D" id="3.20.20.70">
    <property type="entry name" value="Aldolase class I"/>
    <property type="match status" value="1"/>
</dbReference>
<dbReference type="NCBIfam" id="NF006762">
    <property type="entry name" value="PRK09283.1"/>
    <property type="match status" value="1"/>
</dbReference>
<dbReference type="InterPro" id="IPR030656">
    <property type="entry name" value="ALAD_AS"/>
</dbReference>
<gene>
    <name evidence="19" type="ORF">PPACK8108_LOCUS11086</name>
</gene>
<feature type="binding site" evidence="15">
    <location>
        <position position="221"/>
    </location>
    <ligand>
        <name>5-aminolevulinate</name>
        <dbReference type="ChEBI" id="CHEBI:356416"/>
        <label>1</label>
    </ligand>
</feature>
<keyword evidence="7 16" id="KW-0479">Metal-binding</keyword>
<keyword evidence="8 16" id="KW-0862">Zinc</keyword>
<evidence type="ECO:0000256" key="9">
    <source>
        <dbReference type="ARBA" id="ARBA00023133"/>
    </source>
</evidence>
<dbReference type="GO" id="GO:0006783">
    <property type="term" value="P:heme biosynthetic process"/>
    <property type="evidence" value="ECO:0007669"/>
    <property type="project" value="UniProtKB-KW"/>
</dbReference>
<evidence type="ECO:0000256" key="18">
    <source>
        <dbReference type="RuleBase" id="RU004161"/>
    </source>
</evidence>
<feature type="binding site" evidence="16">
    <location>
        <position position="121"/>
    </location>
    <ligand>
        <name>Zn(2+)</name>
        <dbReference type="ChEBI" id="CHEBI:29105"/>
        <note>catalytic</note>
    </ligand>
</feature>
<dbReference type="Pfam" id="PF00490">
    <property type="entry name" value="ALAD"/>
    <property type="match status" value="1"/>
</dbReference>
<dbReference type="Proteomes" id="UP001153365">
    <property type="component" value="Unassembled WGS sequence"/>
</dbReference>
<dbReference type="InterPro" id="IPR013785">
    <property type="entry name" value="Aldolase_TIM"/>
</dbReference>
<dbReference type="PRINTS" id="PR00144">
    <property type="entry name" value="DALDHYDRTASE"/>
</dbReference>
<comment type="function">
    <text evidence="12">Catalyzes an early step in the biosynthesis of tetrapyrroles. Binds two molecules of 5-aminolevulinate per subunit, each at a distinct site, and catalyzes their condensation to form porphobilinogen.</text>
</comment>
<organism evidence="19 20">
    <name type="scientific">Phakopsora pachyrhizi</name>
    <name type="common">Asian soybean rust disease fungus</name>
    <dbReference type="NCBI Taxonomy" id="170000"/>
    <lineage>
        <taxon>Eukaryota</taxon>
        <taxon>Fungi</taxon>
        <taxon>Dikarya</taxon>
        <taxon>Basidiomycota</taxon>
        <taxon>Pucciniomycotina</taxon>
        <taxon>Pucciniomycetes</taxon>
        <taxon>Pucciniales</taxon>
        <taxon>Phakopsoraceae</taxon>
        <taxon>Phakopsora</taxon>
    </lineage>
</organism>
<evidence type="ECO:0000256" key="15">
    <source>
        <dbReference type="PIRSR" id="PIRSR001415-2"/>
    </source>
</evidence>
<comment type="similarity">
    <text evidence="3 18">Belongs to the ALAD family.</text>
</comment>
<proteinExistence type="inferred from homology"/>
<dbReference type="SMART" id="SM01004">
    <property type="entry name" value="ALAD"/>
    <property type="match status" value="1"/>
</dbReference>
<comment type="cofactor">
    <cofactor evidence="1">
        <name>Zn(2+)</name>
        <dbReference type="ChEBI" id="CHEBI:29105"/>
    </cofactor>
</comment>
<dbReference type="InterPro" id="IPR001731">
    <property type="entry name" value="ALAD"/>
</dbReference>
<evidence type="ECO:0000256" key="3">
    <source>
        <dbReference type="ARBA" id="ARBA00008055"/>
    </source>
</evidence>
<evidence type="ECO:0000256" key="11">
    <source>
        <dbReference type="ARBA" id="ARBA00023244"/>
    </source>
</evidence>
<name>A0AAV0B1E1_PHAPC</name>
<evidence type="ECO:0000256" key="17">
    <source>
        <dbReference type="RuleBase" id="RU000515"/>
    </source>
</evidence>
<feature type="binding site" evidence="16">
    <location>
        <position position="123"/>
    </location>
    <ligand>
        <name>Zn(2+)</name>
        <dbReference type="ChEBI" id="CHEBI:29105"/>
        <note>catalytic</note>
    </ligand>
</feature>
<comment type="pathway">
    <text evidence="2">Porphyrin-containing compound metabolism; protoporphyrin-IX biosynthesis; coproporphyrinogen-III from 5-aminolevulinate: step 1/4.</text>
</comment>
<evidence type="ECO:0000256" key="12">
    <source>
        <dbReference type="ARBA" id="ARBA00025628"/>
    </source>
</evidence>
<dbReference type="PANTHER" id="PTHR11458">
    <property type="entry name" value="DELTA-AMINOLEVULINIC ACID DEHYDRATASE"/>
    <property type="match status" value="1"/>
</dbReference>
<dbReference type="FunFam" id="3.20.20.70:FF:000048">
    <property type="entry name" value="Delta-aminolevulinic acid dehydratase"/>
    <property type="match status" value="1"/>
</dbReference>
<evidence type="ECO:0000256" key="6">
    <source>
        <dbReference type="ARBA" id="ARBA00020771"/>
    </source>
</evidence>
<keyword evidence="20" id="KW-1185">Reference proteome</keyword>
<protein>
    <recommendedName>
        <fullName evidence="6 17">Delta-aminolevulinic acid dehydratase</fullName>
        <ecNumber evidence="5 17">4.2.1.24</ecNumber>
    </recommendedName>
</protein>
<dbReference type="EMBL" id="CALTRL010002555">
    <property type="protein sequence ID" value="CAH7675989.1"/>
    <property type="molecule type" value="Genomic_DNA"/>
</dbReference>